<dbReference type="SMART" id="SM00245">
    <property type="entry name" value="TSPc"/>
    <property type="match status" value="1"/>
</dbReference>
<reference evidence="12" key="1">
    <citation type="journal article" date="2019" name="Int. J. Syst. Evol. Microbiol.">
        <title>The Global Catalogue of Microorganisms (GCM) 10K type strain sequencing project: providing services to taxonomists for standard genome sequencing and annotation.</title>
        <authorList>
            <consortium name="The Broad Institute Genomics Platform"/>
            <consortium name="The Broad Institute Genome Sequencing Center for Infectious Disease"/>
            <person name="Wu L."/>
            <person name="Ma J."/>
        </authorList>
    </citation>
    <scope>NUCLEOTIDE SEQUENCE [LARGE SCALE GENOMIC DNA]</scope>
    <source>
        <strain evidence="12">CGMCC 4.7393</strain>
    </source>
</reference>
<evidence type="ECO:0000256" key="2">
    <source>
        <dbReference type="ARBA" id="ARBA00008524"/>
    </source>
</evidence>
<evidence type="ECO:0000256" key="8">
    <source>
        <dbReference type="SAM" id="MobiDB-lite"/>
    </source>
</evidence>
<dbReference type="PANTHER" id="PTHR43253">
    <property type="entry name" value="TRICORN PROTEASE HOMOLOG 2-RELATED"/>
    <property type="match status" value="1"/>
</dbReference>
<dbReference type="EMBL" id="JBHSYQ010000003">
    <property type="protein sequence ID" value="MFC6996939.1"/>
    <property type="molecule type" value="Genomic_DNA"/>
</dbReference>
<feature type="region of interest" description="Disordered" evidence="8">
    <location>
        <begin position="1101"/>
        <end position="1124"/>
    </location>
</feature>
<keyword evidence="9" id="KW-0732">Signal</keyword>
<dbReference type="InterPro" id="IPR029414">
    <property type="entry name" value="Tricorn_PDZ"/>
</dbReference>
<feature type="chain" id="PRO_5046046646" description="Tricorn protease homolog" evidence="9">
    <location>
        <begin position="26"/>
        <end position="1124"/>
    </location>
</feature>
<evidence type="ECO:0000256" key="7">
    <source>
        <dbReference type="PIRNR" id="PIRNR036421"/>
    </source>
</evidence>
<dbReference type="InterPro" id="IPR028204">
    <property type="entry name" value="Tricorn_C1"/>
</dbReference>
<dbReference type="Pfam" id="PF14685">
    <property type="entry name" value="PDZ_Tricorn"/>
    <property type="match status" value="1"/>
</dbReference>
<feature type="domain" description="Tail specific protease" evidence="10">
    <location>
        <begin position="873"/>
        <end position="1067"/>
    </location>
</feature>
<dbReference type="Gene3D" id="2.130.10.10">
    <property type="entry name" value="YVTN repeat-like/Quinoprotein amine dehydrogenase"/>
    <property type="match status" value="1"/>
</dbReference>
<evidence type="ECO:0000313" key="12">
    <source>
        <dbReference type="Proteomes" id="UP001596405"/>
    </source>
</evidence>
<dbReference type="InterPro" id="IPR005151">
    <property type="entry name" value="Tail-specific_protease"/>
</dbReference>
<dbReference type="SUPFAM" id="SSF52096">
    <property type="entry name" value="ClpP/crotonase"/>
    <property type="match status" value="1"/>
</dbReference>
<dbReference type="Gene3D" id="3.30.750.44">
    <property type="match status" value="1"/>
</dbReference>
<dbReference type="SUPFAM" id="SSF50156">
    <property type="entry name" value="PDZ domain-like"/>
    <property type="match status" value="1"/>
</dbReference>
<feature type="region of interest" description="Disordered" evidence="8">
    <location>
        <begin position="545"/>
        <end position="592"/>
    </location>
</feature>
<feature type="compositionally biased region" description="Basic and acidic residues" evidence="8">
    <location>
        <begin position="1110"/>
        <end position="1124"/>
    </location>
</feature>
<keyword evidence="5 7" id="KW-0378">Hydrolase</keyword>
<feature type="compositionally biased region" description="Basic and acidic residues" evidence="8">
    <location>
        <begin position="576"/>
        <end position="592"/>
    </location>
</feature>
<dbReference type="CDD" id="cd07562">
    <property type="entry name" value="Peptidase_S41_TRI"/>
    <property type="match status" value="1"/>
</dbReference>
<dbReference type="InterPro" id="IPR029045">
    <property type="entry name" value="ClpP/crotonase-like_dom_sf"/>
</dbReference>
<dbReference type="InterPro" id="IPR036034">
    <property type="entry name" value="PDZ_sf"/>
</dbReference>
<dbReference type="RefSeq" id="WP_153042232.1">
    <property type="nucleotide sequence ID" value="NZ_JBHSYQ010000003.1"/>
</dbReference>
<accession>A0ABW2DKS6</accession>
<evidence type="ECO:0000256" key="6">
    <source>
        <dbReference type="ARBA" id="ARBA00022825"/>
    </source>
</evidence>
<dbReference type="Pfam" id="PF03572">
    <property type="entry name" value="Peptidase_S41"/>
    <property type="match status" value="1"/>
</dbReference>
<proteinExistence type="inferred from homology"/>
<name>A0ABW2DKS6_9BACT</name>
<comment type="function">
    <text evidence="7">Degrades oligopeptides.</text>
</comment>
<dbReference type="Gene3D" id="2.120.10.60">
    <property type="entry name" value="Tricorn protease N-terminal domain"/>
    <property type="match status" value="1"/>
</dbReference>
<dbReference type="InterPro" id="IPR012393">
    <property type="entry name" value="Tricorn_protease"/>
</dbReference>
<comment type="caution">
    <text evidence="11">The sequence shown here is derived from an EMBL/GenBank/DDBJ whole genome shotgun (WGS) entry which is preliminary data.</text>
</comment>
<evidence type="ECO:0000256" key="4">
    <source>
        <dbReference type="ARBA" id="ARBA00022670"/>
    </source>
</evidence>
<evidence type="ECO:0000256" key="5">
    <source>
        <dbReference type="ARBA" id="ARBA00022801"/>
    </source>
</evidence>
<comment type="subcellular location">
    <subcellularLocation>
        <location evidence="1 7">Cytoplasm</location>
    </subcellularLocation>
</comment>
<organism evidence="11 12">
    <name type="scientific">Rufibacter roseus</name>
    <dbReference type="NCBI Taxonomy" id="1567108"/>
    <lineage>
        <taxon>Bacteria</taxon>
        <taxon>Pseudomonadati</taxon>
        <taxon>Bacteroidota</taxon>
        <taxon>Cytophagia</taxon>
        <taxon>Cytophagales</taxon>
        <taxon>Hymenobacteraceae</taxon>
        <taxon>Rufibacter</taxon>
    </lineage>
</organism>
<comment type="similarity">
    <text evidence="2 7">Belongs to the peptidase S41B family.</text>
</comment>
<dbReference type="Gene3D" id="3.90.226.10">
    <property type="entry name" value="2-enoyl-CoA Hydratase, Chain A, domain 1"/>
    <property type="match status" value="1"/>
</dbReference>
<gene>
    <name evidence="11" type="ORF">ACFQHR_04845</name>
</gene>
<keyword evidence="12" id="KW-1185">Reference proteome</keyword>
<feature type="signal peptide" evidence="9">
    <location>
        <begin position="1"/>
        <end position="25"/>
    </location>
</feature>
<keyword evidence="3 7" id="KW-0963">Cytoplasm</keyword>
<dbReference type="EC" id="3.4.21.-" evidence="7"/>
<evidence type="ECO:0000256" key="9">
    <source>
        <dbReference type="SAM" id="SignalP"/>
    </source>
</evidence>
<evidence type="ECO:0000256" key="3">
    <source>
        <dbReference type="ARBA" id="ARBA00022490"/>
    </source>
</evidence>
<dbReference type="PANTHER" id="PTHR43253:SF1">
    <property type="entry name" value="TRICORN PROTEASE HOMOLOG 2-RELATED"/>
    <property type="match status" value="1"/>
</dbReference>
<dbReference type="InterPro" id="IPR015943">
    <property type="entry name" value="WD40/YVTN_repeat-like_dom_sf"/>
</dbReference>
<sequence length="1124" mass="125737">MLFKKILQIAALGSALCALPAAVQAQGTRLLRQPTISENHIAFVYANDVWIADRKAGTTNLGFARRLTSNEGAETSPHFSPDGKWLAFTGQYDGNTDVYVIPVEGGQPKRLTWHPGNDAVNGWTPDSKSVLFVSGREGQPTTDSKFYTVSITQGIPEALKIPQAANGELSEDGKYVAYQPIFFWDPEWRNYRGGQAQPIWIVDMENFSLKQTPQTDRERHTNPVWMDGVVYFLSERDYANNVWSFNPKTNELKQHTFHKQFDTKNLDAGAGMVVYEQGGYLHLLNPITNQTQQLTIEVRGDFDWARPRWADISPTQLIHASLSPGGKRALFESRGEVFTVPKEEGDWRNITHTPGAADRYPTWSPDGSKIAWFSDATGEYQLMIGDQEGLTKPRAIAIPNPTFFFRPEWSPNNKYIAFTDTDYNLWYVEVASGKIKKADTEGYAHPDRTMNPVWSPDSKWIAYTKLLPNQFKAVKVHNVETGKTLQLTDNMADALSPVWDESGKYLYFLASTNFGLNTGWLDMSSFDHPVTRSLYMVVLSKDTPSPLLPRSDEEQAQAQNTDSQKASEQQSTSGKKQQEAPRTKSGQKGEAKVVKPAVTVKIDMDGLSQRILPIQVPDRNYTGLLPGPEGQVFYMESIQNQQGETLHKYSLKDTKATEFLTKVNDASVSFDRKNLLYRSGSSWSIVSTANTPKPGDGRLKVSDLKVKIDPAAEWKQIFREGWRYQRDFLYVDNTHGAPWDKIYEWYSPWLEHVRHRSELHYLIDILGGEISVGHSYTSGGDFPDVKRVPVGLLGADYEVNNGLYRINKIYNGESWNPDLRAPLRAPGLNINTGDYILEVNGQPVKATENLYQFFEATADRQTVLRINSKPSMDGSRLVTVVPVANESGLRRIAWIEGNRQKVDQLSGGKLAYVYVPNTGQAGYTSFNRYYFGQQDKQGAVIDERNNGGGSAADYMVDIMARELHGYFNSKVGDHRPFTTPMSGIWGPKVMIVNEMAGSGGDLLPYLFRKMEIGPIVGTRTWGGLVGTWDTPPFIDGGRMVAPRGGFVDVNGEWAVEGEGVAPDIEVLNKPADVIAGKDPQLERAVAVALELLKTKAVELKPEPAAPNRWRRPEGWEKEAEVGKK</sequence>
<dbReference type="Pfam" id="PF26550">
    <property type="entry name" value="Tricorn_2nd"/>
    <property type="match status" value="1"/>
</dbReference>
<evidence type="ECO:0000256" key="1">
    <source>
        <dbReference type="ARBA" id="ARBA00004496"/>
    </source>
</evidence>
<keyword evidence="4 7" id="KW-0645">Protease</keyword>
<protein>
    <recommendedName>
        <fullName evidence="7">Tricorn protease homolog</fullName>
        <ecNumber evidence="7">3.4.21.-</ecNumber>
    </recommendedName>
</protein>
<dbReference type="SUPFAM" id="SSF69304">
    <property type="entry name" value="Tricorn protease N-terminal domain"/>
    <property type="match status" value="1"/>
</dbReference>
<dbReference type="Pfam" id="PF14684">
    <property type="entry name" value="Tricorn_C1"/>
    <property type="match status" value="1"/>
</dbReference>
<dbReference type="Gene3D" id="2.30.42.10">
    <property type="match status" value="1"/>
</dbReference>
<evidence type="ECO:0000313" key="11">
    <source>
        <dbReference type="EMBL" id="MFC6996939.1"/>
    </source>
</evidence>
<dbReference type="Proteomes" id="UP001596405">
    <property type="component" value="Unassembled WGS sequence"/>
</dbReference>
<dbReference type="PIRSF" id="PIRSF036421">
    <property type="entry name" value="Tricorn_protease"/>
    <property type="match status" value="1"/>
</dbReference>
<keyword evidence="6 7" id="KW-0720">Serine protease</keyword>
<dbReference type="SUPFAM" id="SSF69322">
    <property type="entry name" value="Tricorn protease domain 2"/>
    <property type="match status" value="1"/>
</dbReference>
<evidence type="ECO:0000259" key="10">
    <source>
        <dbReference type="SMART" id="SM00245"/>
    </source>
</evidence>
<feature type="compositionally biased region" description="Polar residues" evidence="8">
    <location>
        <begin position="556"/>
        <end position="575"/>
    </location>
</feature>
<dbReference type="Pfam" id="PF26549">
    <property type="entry name" value="Tricorn_N"/>
    <property type="match status" value="1"/>
</dbReference>